<dbReference type="RefSeq" id="WP_290397984.1">
    <property type="nucleotide sequence ID" value="NZ_JAUHLN010000001.1"/>
</dbReference>
<dbReference type="InterPro" id="IPR050248">
    <property type="entry name" value="Polysacc_deacetylase_ArnD"/>
</dbReference>
<keyword evidence="3" id="KW-1185">Reference proteome</keyword>
<dbReference type="PROSITE" id="PS51677">
    <property type="entry name" value="NODB"/>
    <property type="match status" value="1"/>
</dbReference>
<evidence type="ECO:0000259" key="1">
    <source>
        <dbReference type="PROSITE" id="PS51677"/>
    </source>
</evidence>
<organism evidence="2 3">
    <name type="scientific">Fictibacillus terranigra</name>
    <dbReference type="NCBI Taxonomy" id="3058424"/>
    <lineage>
        <taxon>Bacteria</taxon>
        <taxon>Bacillati</taxon>
        <taxon>Bacillota</taxon>
        <taxon>Bacilli</taxon>
        <taxon>Bacillales</taxon>
        <taxon>Fictibacillaceae</taxon>
        <taxon>Fictibacillus</taxon>
    </lineage>
</organism>
<dbReference type="Pfam" id="PF01522">
    <property type="entry name" value="Polysacc_deac_1"/>
    <property type="match status" value="1"/>
</dbReference>
<dbReference type="Proteomes" id="UP001168694">
    <property type="component" value="Unassembled WGS sequence"/>
</dbReference>
<accession>A0ABT8E1P1</accession>
<dbReference type="PANTHER" id="PTHR10587">
    <property type="entry name" value="GLYCOSYL TRANSFERASE-RELATED"/>
    <property type="match status" value="1"/>
</dbReference>
<dbReference type="InterPro" id="IPR011330">
    <property type="entry name" value="Glyco_hydro/deAcase_b/a-brl"/>
</dbReference>
<evidence type="ECO:0000313" key="3">
    <source>
        <dbReference type="Proteomes" id="UP001168694"/>
    </source>
</evidence>
<comment type="caution">
    <text evidence="2">The sequence shown here is derived from an EMBL/GenBank/DDBJ whole genome shotgun (WGS) entry which is preliminary data.</text>
</comment>
<dbReference type="InterPro" id="IPR002509">
    <property type="entry name" value="NODB_dom"/>
</dbReference>
<protein>
    <submittedName>
        <fullName evidence="2">Polysaccharide deacetylase family protein</fullName>
    </submittedName>
</protein>
<dbReference type="Gene3D" id="3.20.20.370">
    <property type="entry name" value="Glycoside hydrolase/deacetylase"/>
    <property type="match status" value="1"/>
</dbReference>
<dbReference type="EMBL" id="JAUHLN010000001">
    <property type="protein sequence ID" value="MDN4071828.1"/>
    <property type="molecule type" value="Genomic_DNA"/>
</dbReference>
<reference evidence="2" key="1">
    <citation type="submission" date="2023-06" db="EMBL/GenBank/DDBJ databases">
        <title>Draft Genome Sequences of Representative Paenibacillus Polymyxa, Bacillus cereus, Fictibacillus sp., and Brevibacillus agri Strains Isolated from Amazonian Dark Earth.</title>
        <authorList>
            <person name="Pellegrinetti T.A."/>
            <person name="Cunha I.C.M."/>
            <person name="Chaves M.G."/>
            <person name="Freitas A.S."/>
            <person name="Silva A.V.R."/>
            <person name="Tsai S.M."/>
            <person name="Mendes L.W."/>
        </authorList>
    </citation>
    <scope>NUCLEOTIDE SEQUENCE</scope>
    <source>
        <strain evidence="2">CENA-BCM004</strain>
    </source>
</reference>
<feature type="domain" description="NodB homology" evidence="1">
    <location>
        <begin position="45"/>
        <end position="223"/>
    </location>
</feature>
<dbReference type="SUPFAM" id="SSF88713">
    <property type="entry name" value="Glycoside hydrolase/deacetylase"/>
    <property type="match status" value="1"/>
</dbReference>
<evidence type="ECO:0000313" key="2">
    <source>
        <dbReference type="EMBL" id="MDN4071828.1"/>
    </source>
</evidence>
<sequence>MKKYIRILMVFLILFLVLAGTYKLMNARNFQLFSGLTSHVETKQKVVAITFDDGPTMNVDKLLPILERYHAKGTFFLIGNELEKNMAEGKRIAKAGHQIGNHTYSHKRMVLKSPSFIKQELKKTNALIRQTGYEGTIDFRPPNGKKLIGLPYYTNKLNMDTITWNLEPDTYYTAVSDKVRYVTKNVKPGSIILFHPMYDRSGNELESIEKTLDVLSKKGYKFVTVNELQKYG</sequence>
<name>A0ABT8E1P1_9BACL</name>
<gene>
    <name evidence="2" type="ORF">QYF49_02135</name>
</gene>
<proteinExistence type="predicted"/>
<dbReference type="PANTHER" id="PTHR10587:SF125">
    <property type="entry name" value="POLYSACCHARIDE DEACETYLASE YHEN-RELATED"/>
    <property type="match status" value="1"/>
</dbReference>